<evidence type="ECO:0000313" key="2">
    <source>
        <dbReference type="EMBL" id="SNS00256.1"/>
    </source>
</evidence>
<dbReference type="InterPro" id="IPR005064">
    <property type="entry name" value="BUG"/>
</dbReference>
<dbReference type="Proteomes" id="UP000198304">
    <property type="component" value="Unassembled WGS sequence"/>
</dbReference>
<name>A0A239AWZ9_9FIRM</name>
<dbReference type="PIRSF" id="PIRSF017082">
    <property type="entry name" value="YflP"/>
    <property type="match status" value="1"/>
</dbReference>
<reference evidence="2 3" key="1">
    <citation type="submission" date="2017-06" db="EMBL/GenBank/DDBJ databases">
        <authorList>
            <person name="Kim H.J."/>
            <person name="Triplett B.A."/>
        </authorList>
    </citation>
    <scope>NUCLEOTIDE SEQUENCE [LARGE SCALE GENOMIC DNA]</scope>
    <source>
        <strain evidence="2 3">SCA</strain>
    </source>
</reference>
<dbReference type="Pfam" id="PF03401">
    <property type="entry name" value="TctC"/>
    <property type="match status" value="1"/>
</dbReference>
<evidence type="ECO:0000256" key="1">
    <source>
        <dbReference type="ARBA" id="ARBA00006987"/>
    </source>
</evidence>
<proteinExistence type="inferred from homology"/>
<keyword evidence="3" id="KW-1185">Reference proteome</keyword>
<dbReference type="AlphaFoldDB" id="A0A239AWZ9"/>
<dbReference type="PROSITE" id="PS51257">
    <property type="entry name" value="PROKAR_LIPOPROTEIN"/>
    <property type="match status" value="1"/>
</dbReference>
<accession>A0A239AWZ9</accession>
<dbReference type="PANTHER" id="PTHR42928">
    <property type="entry name" value="TRICARBOXYLATE-BINDING PROTEIN"/>
    <property type="match status" value="1"/>
</dbReference>
<dbReference type="EMBL" id="FZOJ01000002">
    <property type="protein sequence ID" value="SNS00256.1"/>
    <property type="molecule type" value="Genomic_DNA"/>
</dbReference>
<comment type="similarity">
    <text evidence="1">Belongs to the UPF0065 (bug) family.</text>
</comment>
<dbReference type="InterPro" id="IPR042100">
    <property type="entry name" value="Bug_dom1"/>
</dbReference>
<dbReference type="OrthoDB" id="8880247at2"/>
<keyword evidence="2" id="KW-0675">Receptor</keyword>
<protein>
    <submittedName>
        <fullName evidence="2">Tripartite-type tricarboxylate transporter, receptor component TctC</fullName>
    </submittedName>
</protein>
<dbReference type="Gene3D" id="3.40.190.10">
    <property type="entry name" value="Periplasmic binding protein-like II"/>
    <property type="match status" value="1"/>
</dbReference>
<dbReference type="SUPFAM" id="SSF53850">
    <property type="entry name" value="Periplasmic binding protein-like II"/>
    <property type="match status" value="1"/>
</dbReference>
<organism evidence="2 3">
    <name type="scientific">Anaerovirgula multivorans</name>
    <dbReference type="NCBI Taxonomy" id="312168"/>
    <lineage>
        <taxon>Bacteria</taxon>
        <taxon>Bacillati</taxon>
        <taxon>Bacillota</taxon>
        <taxon>Clostridia</taxon>
        <taxon>Peptostreptococcales</taxon>
        <taxon>Natronincolaceae</taxon>
        <taxon>Anaerovirgula</taxon>
    </lineage>
</organism>
<evidence type="ECO:0000313" key="3">
    <source>
        <dbReference type="Proteomes" id="UP000198304"/>
    </source>
</evidence>
<gene>
    <name evidence="2" type="ORF">SAMN05446037_1002331</name>
</gene>
<dbReference type="CDD" id="cd07012">
    <property type="entry name" value="PBP2_Bug_TTT"/>
    <property type="match status" value="1"/>
</dbReference>
<dbReference type="PANTHER" id="PTHR42928:SF5">
    <property type="entry name" value="BLR1237 PROTEIN"/>
    <property type="match status" value="1"/>
</dbReference>
<dbReference type="Gene3D" id="3.40.190.150">
    <property type="entry name" value="Bordetella uptake gene, domain 1"/>
    <property type="match status" value="1"/>
</dbReference>
<dbReference type="RefSeq" id="WP_089281500.1">
    <property type="nucleotide sequence ID" value="NZ_FZOJ01000002.1"/>
</dbReference>
<sequence>MKRKSIILIAVIMMFSLIMTGCGSKEYPQGGQITVIIPKSPGGGTDITARGLIQYMKEHAEGATFVPTNKPDGNGVTGMVETANAKKDGYTLGMVTVELAMFPHLDRSPVTYEDFIPIAAPIADPAAVIVPVDAPYQTLQEFIDYAKAHPGELQVGNSGTGAIWHLAAVAMEDQFGIELTHVPYSEGTAPSIAAVVGGHIDAVMSSPSAAKAQVDAGALKILAVMADERTDIFPEVPTFKELGFDFSIRAWAALVAPKDTPEEIVDYLVTAAQATVNDPAFKEYLSKQGISPVDITGDEVYKMMEADHKYYGELLKMVDVQ</sequence>